<organism evidence="2 3">
    <name type="scientific">Gigaspora margarita</name>
    <dbReference type="NCBI Taxonomy" id="4874"/>
    <lineage>
        <taxon>Eukaryota</taxon>
        <taxon>Fungi</taxon>
        <taxon>Fungi incertae sedis</taxon>
        <taxon>Mucoromycota</taxon>
        <taxon>Glomeromycotina</taxon>
        <taxon>Glomeromycetes</taxon>
        <taxon>Diversisporales</taxon>
        <taxon>Gigasporaceae</taxon>
        <taxon>Gigaspora</taxon>
    </lineage>
</organism>
<feature type="region of interest" description="Disordered" evidence="1">
    <location>
        <begin position="92"/>
        <end position="122"/>
    </location>
</feature>
<feature type="region of interest" description="Disordered" evidence="1">
    <location>
        <begin position="36"/>
        <end position="60"/>
    </location>
</feature>
<reference evidence="2 3" key="1">
    <citation type="submission" date="2021-06" db="EMBL/GenBank/DDBJ databases">
        <authorList>
            <person name="Kallberg Y."/>
            <person name="Tangrot J."/>
            <person name="Rosling A."/>
        </authorList>
    </citation>
    <scope>NUCLEOTIDE SEQUENCE [LARGE SCALE GENOMIC DNA]</scope>
    <source>
        <strain evidence="2 3">120-4 pot B 10/14</strain>
    </source>
</reference>
<evidence type="ECO:0000313" key="2">
    <source>
        <dbReference type="EMBL" id="CAG8835225.1"/>
    </source>
</evidence>
<name>A0ABN7WNS4_GIGMA</name>
<dbReference type="EMBL" id="CAJVQB010051054">
    <property type="protein sequence ID" value="CAG8835225.1"/>
    <property type="molecule type" value="Genomic_DNA"/>
</dbReference>
<keyword evidence="3" id="KW-1185">Reference proteome</keyword>
<dbReference type="Proteomes" id="UP000789901">
    <property type="component" value="Unassembled WGS sequence"/>
</dbReference>
<accession>A0ABN7WNS4</accession>
<comment type="caution">
    <text evidence="2">The sequence shown here is derived from an EMBL/GenBank/DDBJ whole genome shotgun (WGS) entry which is preliminary data.</text>
</comment>
<proteinExistence type="predicted"/>
<feature type="non-terminal residue" evidence="2">
    <location>
        <position position="122"/>
    </location>
</feature>
<evidence type="ECO:0000313" key="3">
    <source>
        <dbReference type="Proteomes" id="UP000789901"/>
    </source>
</evidence>
<evidence type="ECO:0000256" key="1">
    <source>
        <dbReference type="SAM" id="MobiDB-lite"/>
    </source>
</evidence>
<feature type="compositionally biased region" description="Acidic residues" evidence="1">
    <location>
        <begin position="40"/>
        <end position="60"/>
    </location>
</feature>
<gene>
    <name evidence="2" type="ORF">GMARGA_LOCUS32465</name>
</gene>
<sequence length="122" mass="14072">MQKLSAYYLANSKKELQYFSANNDDELHEALSNMNLGNYDDYDEEEQPTSEEVQDDEFPEEETLKIEELLNIDVADFTNDLGEIVFTANFESSEEEDVNIQNNDVESNVDEGNWDPEKEAES</sequence>
<protein>
    <submittedName>
        <fullName evidence="2">13104_t:CDS:1</fullName>
    </submittedName>
</protein>